<keyword evidence="8" id="KW-1185">Reference proteome</keyword>
<name>A0A1W2D2G9_9HYPH</name>
<dbReference type="GO" id="GO:0046872">
    <property type="term" value="F:metal ion binding"/>
    <property type="evidence" value="ECO:0007669"/>
    <property type="project" value="UniProtKB-KW"/>
</dbReference>
<dbReference type="InterPro" id="IPR036909">
    <property type="entry name" value="Cyt_c-like_dom_sf"/>
</dbReference>
<evidence type="ECO:0000313" key="8">
    <source>
        <dbReference type="Proteomes" id="UP000192656"/>
    </source>
</evidence>
<dbReference type="PROSITE" id="PS51257">
    <property type="entry name" value="PROKAR_LIPOPROTEIN"/>
    <property type="match status" value="1"/>
</dbReference>
<reference evidence="7 8" key="1">
    <citation type="submission" date="2017-04" db="EMBL/GenBank/DDBJ databases">
        <authorList>
            <person name="Afonso C.L."/>
            <person name="Miller P.J."/>
            <person name="Scott M.A."/>
            <person name="Spackman E."/>
            <person name="Goraichik I."/>
            <person name="Dimitrov K.M."/>
            <person name="Suarez D.L."/>
            <person name="Swayne D.E."/>
        </authorList>
    </citation>
    <scope>NUCLEOTIDE SEQUENCE [LARGE SCALE GENOMIC DNA]</scope>
    <source>
        <strain evidence="7 8">CGMCC 1.10972</strain>
    </source>
</reference>
<keyword evidence="5" id="KW-0732">Signal</keyword>
<dbReference type="STRING" id="937218.SAMN06297251_11248"/>
<dbReference type="SUPFAM" id="SSF46626">
    <property type="entry name" value="Cytochrome c"/>
    <property type="match status" value="1"/>
</dbReference>
<dbReference type="RefSeq" id="WP_084410635.1">
    <property type="nucleotide sequence ID" value="NZ_FWXR01000012.1"/>
</dbReference>
<dbReference type="PROSITE" id="PS51007">
    <property type="entry name" value="CYTC"/>
    <property type="match status" value="1"/>
</dbReference>
<evidence type="ECO:0000313" key="7">
    <source>
        <dbReference type="EMBL" id="SMC91272.1"/>
    </source>
</evidence>
<evidence type="ECO:0000256" key="4">
    <source>
        <dbReference type="PROSITE-ProRule" id="PRU00433"/>
    </source>
</evidence>
<gene>
    <name evidence="7" type="ORF">SAMN06297251_11248</name>
</gene>
<keyword evidence="3 4" id="KW-0408">Iron</keyword>
<evidence type="ECO:0000256" key="3">
    <source>
        <dbReference type="ARBA" id="ARBA00023004"/>
    </source>
</evidence>
<dbReference type="InterPro" id="IPR009056">
    <property type="entry name" value="Cyt_c-like_dom"/>
</dbReference>
<sequence length="126" mass="13106">MRRLIHPALALAACLLAFAGCSESGGDGAVSDRKDQAARGAELIAAKGCGTCHEIPGIDGATGRVGPPLDHMGDRMFIAGMIRNTAENMQVWLTDPQSVVPGNAMPDTGLEADEAEDVAAYLESLR</sequence>
<dbReference type="AlphaFoldDB" id="A0A1W2D2G9"/>
<proteinExistence type="predicted"/>
<feature type="chain" id="PRO_5011963950" evidence="5">
    <location>
        <begin position="20"/>
        <end position="126"/>
    </location>
</feature>
<evidence type="ECO:0000256" key="1">
    <source>
        <dbReference type="ARBA" id="ARBA00022617"/>
    </source>
</evidence>
<dbReference type="Pfam" id="PF00034">
    <property type="entry name" value="Cytochrom_C"/>
    <property type="match status" value="1"/>
</dbReference>
<dbReference type="GO" id="GO:0020037">
    <property type="term" value="F:heme binding"/>
    <property type="evidence" value="ECO:0007669"/>
    <property type="project" value="InterPro"/>
</dbReference>
<feature type="signal peptide" evidence="5">
    <location>
        <begin position="1"/>
        <end position="19"/>
    </location>
</feature>
<dbReference type="GO" id="GO:0009055">
    <property type="term" value="F:electron transfer activity"/>
    <property type="evidence" value="ECO:0007669"/>
    <property type="project" value="InterPro"/>
</dbReference>
<dbReference type="Proteomes" id="UP000192656">
    <property type="component" value="Unassembled WGS sequence"/>
</dbReference>
<dbReference type="Gene3D" id="1.10.760.10">
    <property type="entry name" value="Cytochrome c-like domain"/>
    <property type="match status" value="1"/>
</dbReference>
<evidence type="ECO:0000256" key="5">
    <source>
        <dbReference type="SAM" id="SignalP"/>
    </source>
</evidence>
<feature type="domain" description="Cytochrome c" evidence="6">
    <location>
        <begin position="35"/>
        <end position="126"/>
    </location>
</feature>
<protein>
    <submittedName>
        <fullName evidence="7">Cytochrome c2</fullName>
    </submittedName>
</protein>
<evidence type="ECO:0000256" key="2">
    <source>
        <dbReference type="ARBA" id="ARBA00022723"/>
    </source>
</evidence>
<dbReference type="OrthoDB" id="9794982at2"/>
<evidence type="ECO:0000259" key="6">
    <source>
        <dbReference type="PROSITE" id="PS51007"/>
    </source>
</evidence>
<dbReference type="EMBL" id="FWXR01000012">
    <property type="protein sequence ID" value="SMC91272.1"/>
    <property type="molecule type" value="Genomic_DNA"/>
</dbReference>
<keyword evidence="2 4" id="KW-0479">Metal-binding</keyword>
<organism evidence="7 8">
    <name type="scientific">Fulvimarina manganoxydans</name>
    <dbReference type="NCBI Taxonomy" id="937218"/>
    <lineage>
        <taxon>Bacteria</taxon>
        <taxon>Pseudomonadati</taxon>
        <taxon>Pseudomonadota</taxon>
        <taxon>Alphaproteobacteria</taxon>
        <taxon>Hyphomicrobiales</taxon>
        <taxon>Aurantimonadaceae</taxon>
        <taxon>Fulvimarina</taxon>
    </lineage>
</organism>
<keyword evidence="1 4" id="KW-0349">Heme</keyword>
<accession>A0A1W2D2G9</accession>